<feature type="region of interest" description="Disordered" evidence="1">
    <location>
        <begin position="38"/>
        <end position="65"/>
    </location>
</feature>
<evidence type="ECO:0000313" key="4">
    <source>
        <dbReference type="Proteomes" id="UP000245992"/>
    </source>
</evidence>
<evidence type="ECO:0008006" key="5">
    <source>
        <dbReference type="Google" id="ProtNLM"/>
    </source>
</evidence>
<reference evidence="3 4" key="1">
    <citation type="submission" date="2013-12" db="EMBL/GenBank/DDBJ databases">
        <title>Annotated genome of Streptomyces scopuliridis.</title>
        <authorList>
            <person name="Olson J.B."/>
        </authorList>
    </citation>
    <scope>NUCLEOTIDE SEQUENCE [LARGE SCALE GENOMIC DNA]</scope>
    <source>
        <strain evidence="3 4">RB72</strain>
    </source>
</reference>
<accession>A0A2T7TEG2</accession>
<feature type="region of interest" description="Disordered" evidence="1">
    <location>
        <begin position="203"/>
        <end position="223"/>
    </location>
</feature>
<dbReference type="RefSeq" id="WP_030354433.1">
    <property type="nucleotide sequence ID" value="NZ_AZSP01000025.1"/>
</dbReference>
<sequence>MRGLRDPGRAGGGSFAVGTALSALAAVALLASGCSTGGTGTRDEGAAVTSPVERRAPTPRVSASAPAKTVNAVALLRKDPSVSPRVKADLKPCGEDTYPVDTSYGNLTGGTAPDLVINVMTCGDSVGVGTYVFRQRNEEYQNVFAAEEPAVYATIDRGELVVTQQVYAKGDPLSFPSGEDVVTYSWADTKFSERYRVRNDYSRAVGNGDAAEPAPAPPATSQN</sequence>
<protein>
    <recommendedName>
        <fullName evidence="5">Lipoprotein CseA</fullName>
    </recommendedName>
</protein>
<comment type="caution">
    <text evidence="3">The sequence shown here is derived from an EMBL/GenBank/DDBJ whole genome shotgun (WGS) entry which is preliminary data.</text>
</comment>
<organism evidence="3 4">
    <name type="scientific">Streptomyces scopuliridis RB72</name>
    <dbReference type="NCBI Taxonomy" id="1440053"/>
    <lineage>
        <taxon>Bacteria</taxon>
        <taxon>Bacillati</taxon>
        <taxon>Actinomycetota</taxon>
        <taxon>Actinomycetes</taxon>
        <taxon>Kitasatosporales</taxon>
        <taxon>Streptomycetaceae</taxon>
        <taxon>Streptomyces</taxon>
    </lineage>
</organism>
<dbReference type="Proteomes" id="UP000245992">
    <property type="component" value="Unassembled WGS sequence"/>
</dbReference>
<evidence type="ECO:0000256" key="1">
    <source>
        <dbReference type="SAM" id="MobiDB-lite"/>
    </source>
</evidence>
<dbReference type="EMBL" id="AZSP01000025">
    <property type="protein sequence ID" value="PVE13554.1"/>
    <property type="molecule type" value="Genomic_DNA"/>
</dbReference>
<evidence type="ECO:0000256" key="2">
    <source>
        <dbReference type="SAM" id="SignalP"/>
    </source>
</evidence>
<feature type="chain" id="PRO_5038687250" description="Lipoprotein CseA" evidence="2">
    <location>
        <begin position="26"/>
        <end position="223"/>
    </location>
</feature>
<dbReference type="AlphaFoldDB" id="A0A2T7TEG2"/>
<proteinExistence type="predicted"/>
<dbReference type="PROSITE" id="PS51257">
    <property type="entry name" value="PROKAR_LIPOPROTEIN"/>
    <property type="match status" value="1"/>
</dbReference>
<keyword evidence="2" id="KW-0732">Signal</keyword>
<feature type="signal peptide" evidence="2">
    <location>
        <begin position="1"/>
        <end position="25"/>
    </location>
</feature>
<dbReference type="STRING" id="1440053.GCA_000718095_05472"/>
<name>A0A2T7TEG2_9ACTN</name>
<feature type="compositionally biased region" description="Pro residues" evidence="1">
    <location>
        <begin position="214"/>
        <end position="223"/>
    </location>
</feature>
<keyword evidence="4" id="KW-1185">Reference proteome</keyword>
<evidence type="ECO:0000313" key="3">
    <source>
        <dbReference type="EMBL" id="PVE13554.1"/>
    </source>
</evidence>
<gene>
    <name evidence="3" type="ORF">Y717_17090</name>
</gene>